<protein>
    <submittedName>
        <fullName evidence="2">Uncharacterized protein</fullName>
    </submittedName>
</protein>
<proteinExistence type="predicted"/>
<dbReference type="KEGG" id="rcf:Poly24_48500"/>
<keyword evidence="1" id="KW-0472">Membrane</keyword>
<dbReference type="RefSeq" id="WP_261343096.1">
    <property type="nucleotide sequence ID" value="NZ_CP036348.1"/>
</dbReference>
<evidence type="ECO:0000313" key="2">
    <source>
        <dbReference type="EMBL" id="QDV71117.1"/>
    </source>
</evidence>
<feature type="transmembrane region" description="Helical" evidence="1">
    <location>
        <begin position="14"/>
        <end position="32"/>
    </location>
</feature>
<dbReference type="EMBL" id="CP036348">
    <property type="protein sequence ID" value="QDV71117.1"/>
    <property type="molecule type" value="Genomic_DNA"/>
</dbReference>
<gene>
    <name evidence="2" type="ORF">Poly24_48500</name>
</gene>
<name>A0A518JZZ7_9BACT</name>
<keyword evidence="3" id="KW-1185">Reference proteome</keyword>
<evidence type="ECO:0000256" key="1">
    <source>
        <dbReference type="SAM" id="Phobius"/>
    </source>
</evidence>
<dbReference type="AlphaFoldDB" id="A0A518JZZ7"/>
<evidence type="ECO:0000313" key="3">
    <source>
        <dbReference type="Proteomes" id="UP000315082"/>
    </source>
</evidence>
<dbReference type="Proteomes" id="UP000315082">
    <property type="component" value="Chromosome"/>
</dbReference>
<reference evidence="2 3" key="1">
    <citation type="submission" date="2019-02" db="EMBL/GenBank/DDBJ databases">
        <title>Deep-cultivation of Planctomycetes and their phenomic and genomic characterization uncovers novel biology.</title>
        <authorList>
            <person name="Wiegand S."/>
            <person name="Jogler M."/>
            <person name="Boedeker C."/>
            <person name="Pinto D."/>
            <person name="Vollmers J."/>
            <person name="Rivas-Marin E."/>
            <person name="Kohn T."/>
            <person name="Peeters S.H."/>
            <person name="Heuer A."/>
            <person name="Rast P."/>
            <person name="Oberbeckmann S."/>
            <person name="Bunk B."/>
            <person name="Jeske O."/>
            <person name="Meyerdierks A."/>
            <person name="Storesund J.E."/>
            <person name="Kallscheuer N."/>
            <person name="Luecker S."/>
            <person name="Lage O.M."/>
            <person name="Pohl T."/>
            <person name="Merkel B.J."/>
            <person name="Hornburger P."/>
            <person name="Mueller R.-W."/>
            <person name="Bruemmer F."/>
            <person name="Labrenz M."/>
            <person name="Spormann A.M."/>
            <person name="Op den Camp H."/>
            <person name="Overmann J."/>
            <person name="Amann R."/>
            <person name="Jetten M.S.M."/>
            <person name="Mascher T."/>
            <person name="Medema M.H."/>
            <person name="Devos D.P."/>
            <person name="Kaster A.-K."/>
            <person name="Ovreas L."/>
            <person name="Rohde M."/>
            <person name="Galperin M.Y."/>
            <person name="Jogler C."/>
        </authorList>
    </citation>
    <scope>NUCLEOTIDE SEQUENCE [LARGE SCALE GENOMIC DNA]</scope>
    <source>
        <strain evidence="2 3">Poly24</strain>
    </source>
</reference>
<sequence>MDDEKQESKQPNQLFWGLFIAAMGIFGAYNLYKALQSFGMIE</sequence>
<accession>A0A518JZZ7</accession>
<keyword evidence="1" id="KW-0812">Transmembrane</keyword>
<keyword evidence="1" id="KW-1133">Transmembrane helix</keyword>
<organism evidence="2 3">
    <name type="scientific">Rosistilla carotiformis</name>
    <dbReference type="NCBI Taxonomy" id="2528017"/>
    <lineage>
        <taxon>Bacteria</taxon>
        <taxon>Pseudomonadati</taxon>
        <taxon>Planctomycetota</taxon>
        <taxon>Planctomycetia</taxon>
        <taxon>Pirellulales</taxon>
        <taxon>Pirellulaceae</taxon>
        <taxon>Rosistilla</taxon>
    </lineage>
</organism>